<feature type="compositionally biased region" description="Basic and acidic residues" evidence="1">
    <location>
        <begin position="36"/>
        <end position="45"/>
    </location>
</feature>
<protein>
    <submittedName>
        <fullName evidence="2">Uncharacterized protein</fullName>
    </submittedName>
</protein>
<gene>
    <name evidence="2" type="ORF">KI387_042443</name>
</gene>
<name>A0AA38F7B6_TAXCH</name>
<feature type="non-terminal residue" evidence="2">
    <location>
        <position position="1"/>
    </location>
</feature>
<evidence type="ECO:0000313" key="2">
    <source>
        <dbReference type="EMBL" id="KAH9292373.1"/>
    </source>
</evidence>
<feature type="compositionally biased region" description="Polar residues" evidence="1">
    <location>
        <begin position="46"/>
        <end position="55"/>
    </location>
</feature>
<dbReference type="AlphaFoldDB" id="A0AA38F7B6"/>
<accession>A0AA38F7B6</accession>
<reference evidence="2 3" key="1">
    <citation type="journal article" date="2021" name="Nat. Plants">
        <title>The Taxus genome provides insights into paclitaxel biosynthesis.</title>
        <authorList>
            <person name="Xiong X."/>
            <person name="Gou J."/>
            <person name="Liao Q."/>
            <person name="Li Y."/>
            <person name="Zhou Q."/>
            <person name="Bi G."/>
            <person name="Li C."/>
            <person name="Du R."/>
            <person name="Wang X."/>
            <person name="Sun T."/>
            <person name="Guo L."/>
            <person name="Liang H."/>
            <person name="Lu P."/>
            <person name="Wu Y."/>
            <person name="Zhang Z."/>
            <person name="Ro D.K."/>
            <person name="Shang Y."/>
            <person name="Huang S."/>
            <person name="Yan J."/>
        </authorList>
    </citation>
    <scope>NUCLEOTIDE SEQUENCE [LARGE SCALE GENOMIC DNA]</scope>
    <source>
        <strain evidence="2">Ta-2019</strain>
    </source>
</reference>
<keyword evidence="3" id="KW-1185">Reference proteome</keyword>
<evidence type="ECO:0000256" key="1">
    <source>
        <dbReference type="SAM" id="MobiDB-lite"/>
    </source>
</evidence>
<dbReference type="EMBL" id="JAHRHJ020003159">
    <property type="protein sequence ID" value="KAH9292373.1"/>
    <property type="molecule type" value="Genomic_DNA"/>
</dbReference>
<comment type="caution">
    <text evidence="2">The sequence shown here is derived from an EMBL/GenBank/DDBJ whole genome shotgun (WGS) entry which is preliminary data.</text>
</comment>
<proteinExistence type="predicted"/>
<organism evidence="2 3">
    <name type="scientific">Taxus chinensis</name>
    <name type="common">Chinese yew</name>
    <name type="synonym">Taxus wallichiana var. chinensis</name>
    <dbReference type="NCBI Taxonomy" id="29808"/>
    <lineage>
        <taxon>Eukaryota</taxon>
        <taxon>Viridiplantae</taxon>
        <taxon>Streptophyta</taxon>
        <taxon>Embryophyta</taxon>
        <taxon>Tracheophyta</taxon>
        <taxon>Spermatophyta</taxon>
        <taxon>Pinopsida</taxon>
        <taxon>Pinidae</taxon>
        <taxon>Conifers II</taxon>
        <taxon>Cupressales</taxon>
        <taxon>Taxaceae</taxon>
        <taxon>Taxus</taxon>
    </lineage>
</organism>
<evidence type="ECO:0000313" key="3">
    <source>
        <dbReference type="Proteomes" id="UP000824469"/>
    </source>
</evidence>
<dbReference type="Proteomes" id="UP000824469">
    <property type="component" value="Unassembled WGS sequence"/>
</dbReference>
<feature type="region of interest" description="Disordered" evidence="1">
    <location>
        <begin position="25"/>
        <end position="55"/>
    </location>
</feature>
<sequence>LKHYIQDLVDSGNIEVDSIATAKSPNESLGIFKDPFPNHDERKNPDQGQSSQNKN</sequence>
<feature type="non-terminal residue" evidence="2">
    <location>
        <position position="55"/>
    </location>
</feature>